<dbReference type="SUPFAM" id="SSF141371">
    <property type="entry name" value="PilZ domain-like"/>
    <property type="match status" value="1"/>
</dbReference>
<dbReference type="InterPro" id="IPR009875">
    <property type="entry name" value="PilZ_domain"/>
</dbReference>
<gene>
    <name evidence="2" type="ORF">Atep_27430</name>
</gene>
<evidence type="ECO:0000313" key="2">
    <source>
        <dbReference type="EMBL" id="BCU08066.1"/>
    </source>
</evidence>
<keyword evidence="3" id="KW-1185">Reference proteome</keyword>
<name>A0ABM7QQ38_9GAMM</name>
<sequence length="342" mass="38711">MPSPNTSPTASPVSERRTQARIHAQIPVRLQYSGESRAHTVTLVDLSWGGALCESKTQLPGTDAPVRLLLPWNSGETIQIEAALLRQKALEDGRYLLALRFMRLSLLHQTRLEKLLSLMQAQDSNTEEQEASRLVDTLEIQIQTLDEWRWALGDIAKGLLRINATKLYARGQSLAIQFNGIPSRARLRLRSRVMDSKSVPMHDLYLLTLEFEHPLDALRGWAEWLLGQMPNEADLPAVQEDRSRTEKLPDLGQGRVVPTQDQRSALEKDFPEALDYLITAWGDIKAFDLVFRQLIFGESNVVGTWTPEAWEELQLLQSLHDRAYGISDIRFNSLEIQSVLGL</sequence>
<organism evidence="2 3">
    <name type="scientific">Allochromatium tepidum</name>
    <dbReference type="NCBI Taxonomy" id="553982"/>
    <lineage>
        <taxon>Bacteria</taxon>
        <taxon>Pseudomonadati</taxon>
        <taxon>Pseudomonadota</taxon>
        <taxon>Gammaproteobacteria</taxon>
        <taxon>Chromatiales</taxon>
        <taxon>Chromatiaceae</taxon>
        <taxon>Allochromatium</taxon>
    </lineage>
</organism>
<reference evidence="2 3" key="1">
    <citation type="submission" date="2021-04" db="EMBL/GenBank/DDBJ databases">
        <title>Complete genome sequencing of Allochromatium tepidum strain NZ.</title>
        <authorList>
            <person name="Tsukatani Y."/>
            <person name="Mori H."/>
        </authorList>
    </citation>
    <scope>NUCLEOTIDE SEQUENCE [LARGE SCALE GENOMIC DNA]</scope>
    <source>
        <strain evidence="2 3">NZ</strain>
    </source>
</reference>
<dbReference type="Pfam" id="PF07238">
    <property type="entry name" value="PilZ"/>
    <property type="match status" value="1"/>
</dbReference>
<dbReference type="EMBL" id="AP024563">
    <property type="protein sequence ID" value="BCU08066.1"/>
    <property type="molecule type" value="Genomic_DNA"/>
</dbReference>
<dbReference type="RefSeq" id="WP_213379097.1">
    <property type="nucleotide sequence ID" value="NZ_AP024563.1"/>
</dbReference>
<evidence type="ECO:0000259" key="1">
    <source>
        <dbReference type="Pfam" id="PF07238"/>
    </source>
</evidence>
<feature type="domain" description="PilZ" evidence="1">
    <location>
        <begin position="15"/>
        <end position="116"/>
    </location>
</feature>
<proteinExistence type="predicted"/>
<protein>
    <recommendedName>
        <fullName evidence="1">PilZ domain-containing protein</fullName>
    </recommendedName>
</protein>
<evidence type="ECO:0000313" key="3">
    <source>
        <dbReference type="Proteomes" id="UP000680679"/>
    </source>
</evidence>
<dbReference type="Proteomes" id="UP000680679">
    <property type="component" value="Chromosome"/>
</dbReference>
<accession>A0ABM7QQ38</accession>
<dbReference type="Gene3D" id="2.40.10.220">
    <property type="entry name" value="predicted glycosyltransferase like domains"/>
    <property type="match status" value="1"/>
</dbReference>